<keyword evidence="2" id="KW-0436">Ligase</keyword>
<evidence type="ECO:0000313" key="4">
    <source>
        <dbReference type="Proteomes" id="UP000032604"/>
    </source>
</evidence>
<dbReference type="Proteomes" id="UP000266634">
    <property type="component" value="Unassembled WGS sequence"/>
</dbReference>
<keyword evidence="1" id="KW-0472">Membrane</keyword>
<feature type="transmembrane region" description="Helical" evidence="1">
    <location>
        <begin position="6"/>
        <end position="30"/>
    </location>
</feature>
<reference evidence="2 4" key="1">
    <citation type="journal article" date="2015" name="Genome Announc.">
        <title>Complete Genome Sequence of Clavibacter michiganensis subsp. insidiosus R1-1 Using PacBio Single-Molecule Real-Time Technology.</title>
        <authorList>
            <person name="Lu Y."/>
            <person name="Samac D.A."/>
            <person name="Glazebrook J."/>
            <person name="Ishimaru C.A."/>
        </authorList>
    </citation>
    <scope>NUCLEOTIDE SEQUENCE [LARGE SCALE GENOMIC DNA]</scope>
    <source>
        <strain evidence="2 4">R1-1</strain>
    </source>
</reference>
<dbReference type="OrthoDB" id="4807612at2"/>
<keyword evidence="1" id="KW-0812">Transmembrane</keyword>
<dbReference type="Proteomes" id="UP000032604">
    <property type="component" value="Chromosome"/>
</dbReference>
<evidence type="ECO:0000313" key="5">
    <source>
        <dbReference type="Proteomes" id="UP000266634"/>
    </source>
</evidence>
<dbReference type="HOGENOM" id="CLU_198248_0_0_11"/>
<organism evidence="2 4">
    <name type="scientific">Clavibacter michiganensis subsp. insidiosus</name>
    <dbReference type="NCBI Taxonomy" id="33014"/>
    <lineage>
        <taxon>Bacteria</taxon>
        <taxon>Bacillati</taxon>
        <taxon>Actinomycetota</taxon>
        <taxon>Actinomycetes</taxon>
        <taxon>Micrococcales</taxon>
        <taxon>Microbacteriaceae</taxon>
        <taxon>Clavibacter</taxon>
    </lineage>
</organism>
<dbReference type="EMBL" id="QWEA01000060">
    <property type="protein sequence ID" value="RIJ44368.1"/>
    <property type="molecule type" value="Genomic_DNA"/>
</dbReference>
<keyword evidence="2" id="KW-0030">Aminoacyl-tRNA synthetase</keyword>
<evidence type="ECO:0000256" key="1">
    <source>
        <dbReference type="SAM" id="Phobius"/>
    </source>
</evidence>
<accession>A0A0D5CKG8</accession>
<keyword evidence="1" id="KW-1133">Transmembrane helix</keyword>
<dbReference type="PATRIC" id="fig|33014.5.peg.2483"/>
<evidence type="ECO:0000313" key="3">
    <source>
        <dbReference type="EMBL" id="RIJ44368.1"/>
    </source>
</evidence>
<protein>
    <submittedName>
        <fullName evidence="2">Lysyl-tRNA synthetase</fullName>
    </submittedName>
</protein>
<gene>
    <name evidence="3" type="ORF">DZF93_03090</name>
    <name evidence="2" type="ORF">VO01_12040</name>
</gene>
<dbReference type="GeneID" id="92982622"/>
<name>A0A0D5CKG8_9MICO</name>
<dbReference type="RefSeq" id="WP_012037541.1">
    <property type="nucleotide sequence ID" value="NZ_CP011043.1"/>
</dbReference>
<dbReference type="EMBL" id="CP011043">
    <property type="protein sequence ID" value="AJW79760.1"/>
    <property type="molecule type" value="Genomic_DNA"/>
</dbReference>
<dbReference type="KEGG" id="cmh:VO01_12040"/>
<dbReference type="AlphaFoldDB" id="A0A0D5CKG8"/>
<proteinExistence type="predicted"/>
<evidence type="ECO:0000313" key="2">
    <source>
        <dbReference type="EMBL" id="AJW79760.1"/>
    </source>
</evidence>
<dbReference type="GO" id="GO:0004812">
    <property type="term" value="F:aminoacyl-tRNA ligase activity"/>
    <property type="evidence" value="ECO:0007669"/>
    <property type="project" value="UniProtKB-KW"/>
</dbReference>
<reference evidence="3 5" key="2">
    <citation type="submission" date="2018-08" db="EMBL/GenBank/DDBJ databases">
        <title>Genome Sequence of Clavibacter michiganensis Subspecies type strains, and the Atypical Peach-Colored Strains Isolated from Tomato.</title>
        <authorList>
            <person name="Osdaghi E."/>
            <person name="Portier P."/>
            <person name="Briand M."/>
            <person name="Jacques M.-A."/>
        </authorList>
    </citation>
    <scope>NUCLEOTIDE SEQUENCE [LARGE SCALE GENOMIC DNA]</scope>
    <source>
        <strain evidence="3 5">CFBP 6488</strain>
    </source>
</reference>
<sequence>MDDFWASAIWSILPTLGVGLIFWFIMRAVIQADKQERKAYAAIEAKERARMGVPAPDADR</sequence>